<feature type="region of interest" description="Disordered" evidence="1">
    <location>
        <begin position="1"/>
        <end position="21"/>
    </location>
</feature>
<proteinExistence type="predicted"/>
<dbReference type="Proteomes" id="UP001500751">
    <property type="component" value="Unassembled WGS sequence"/>
</dbReference>
<protein>
    <recommendedName>
        <fullName evidence="4">Restriction endonuclease type IV Mrr domain-containing protein</fullName>
    </recommendedName>
</protein>
<organism evidence="2 3">
    <name type="scientific">Catenulispora yoronensis</name>
    <dbReference type="NCBI Taxonomy" id="450799"/>
    <lineage>
        <taxon>Bacteria</taxon>
        <taxon>Bacillati</taxon>
        <taxon>Actinomycetota</taxon>
        <taxon>Actinomycetes</taxon>
        <taxon>Catenulisporales</taxon>
        <taxon>Catenulisporaceae</taxon>
        <taxon>Catenulispora</taxon>
    </lineage>
</organism>
<dbReference type="EMBL" id="BAAAQN010000015">
    <property type="protein sequence ID" value="GAA2028990.1"/>
    <property type="molecule type" value="Genomic_DNA"/>
</dbReference>
<evidence type="ECO:0000313" key="2">
    <source>
        <dbReference type="EMBL" id="GAA2028990.1"/>
    </source>
</evidence>
<keyword evidence="3" id="KW-1185">Reference proteome</keyword>
<gene>
    <name evidence="2" type="ORF">GCM10009839_30420</name>
</gene>
<evidence type="ECO:0008006" key="4">
    <source>
        <dbReference type="Google" id="ProtNLM"/>
    </source>
</evidence>
<comment type="caution">
    <text evidence="2">The sequence shown here is derived from an EMBL/GenBank/DDBJ whole genome shotgun (WGS) entry which is preliminary data.</text>
</comment>
<accession>A0ABN2U5B4</accession>
<sequence length="143" mass="15274">MSTAAYPSDVSNSSLWSPTSGPGSEATVVEVFSAWLAEQGFECAKLPSHGDYPDIDARHPDGRRLVVEAKGFTRDAGTDLDTGYGQLLRRMKGEPDTAYALVVAGTVVRFAQRVPSEVRSKLGIALYIVDFAGKVELVDGAPL</sequence>
<reference evidence="3" key="1">
    <citation type="journal article" date="2019" name="Int. J. Syst. Evol. Microbiol.">
        <title>The Global Catalogue of Microorganisms (GCM) 10K type strain sequencing project: providing services to taxonomists for standard genome sequencing and annotation.</title>
        <authorList>
            <consortium name="The Broad Institute Genomics Platform"/>
            <consortium name="The Broad Institute Genome Sequencing Center for Infectious Disease"/>
            <person name="Wu L."/>
            <person name="Ma J."/>
        </authorList>
    </citation>
    <scope>NUCLEOTIDE SEQUENCE [LARGE SCALE GENOMIC DNA]</scope>
    <source>
        <strain evidence="3">JCM 16014</strain>
    </source>
</reference>
<evidence type="ECO:0000256" key="1">
    <source>
        <dbReference type="SAM" id="MobiDB-lite"/>
    </source>
</evidence>
<name>A0ABN2U5B4_9ACTN</name>
<evidence type="ECO:0000313" key="3">
    <source>
        <dbReference type="Proteomes" id="UP001500751"/>
    </source>
</evidence>